<dbReference type="RefSeq" id="WP_184677786.1">
    <property type="nucleotide sequence ID" value="NZ_JACHGY010000001.1"/>
</dbReference>
<dbReference type="SMART" id="SM00028">
    <property type="entry name" value="TPR"/>
    <property type="match status" value="4"/>
</dbReference>
<dbReference type="InterPro" id="IPR011990">
    <property type="entry name" value="TPR-like_helical_dom_sf"/>
</dbReference>
<reference evidence="2 3" key="1">
    <citation type="submission" date="2020-08" db="EMBL/GenBank/DDBJ databases">
        <title>Genomic Encyclopedia of Type Strains, Phase IV (KMG-IV): sequencing the most valuable type-strain genomes for metagenomic binning, comparative biology and taxonomic classification.</title>
        <authorList>
            <person name="Goeker M."/>
        </authorList>
    </citation>
    <scope>NUCLEOTIDE SEQUENCE [LARGE SCALE GENOMIC DNA]</scope>
    <source>
        <strain evidence="2 3">DSM 103725</strain>
    </source>
</reference>
<comment type="caution">
    <text evidence="2">The sequence shown here is derived from an EMBL/GenBank/DDBJ whole genome shotgun (WGS) entry which is preliminary data.</text>
</comment>
<dbReference type="Proteomes" id="UP000541810">
    <property type="component" value="Unassembled WGS sequence"/>
</dbReference>
<keyword evidence="1" id="KW-0175">Coiled coil</keyword>
<protein>
    <submittedName>
        <fullName evidence="2">Tetratricopeptide (TPR) repeat protein</fullName>
    </submittedName>
</protein>
<evidence type="ECO:0000313" key="2">
    <source>
        <dbReference type="EMBL" id="MBB6430256.1"/>
    </source>
</evidence>
<evidence type="ECO:0000313" key="3">
    <source>
        <dbReference type="Proteomes" id="UP000541810"/>
    </source>
</evidence>
<dbReference type="Gene3D" id="1.25.40.10">
    <property type="entry name" value="Tetratricopeptide repeat domain"/>
    <property type="match status" value="1"/>
</dbReference>
<dbReference type="EMBL" id="JACHGY010000001">
    <property type="protein sequence ID" value="MBB6430256.1"/>
    <property type="molecule type" value="Genomic_DNA"/>
</dbReference>
<dbReference type="PROSITE" id="PS51257">
    <property type="entry name" value="PROKAR_LIPOPROTEIN"/>
    <property type="match status" value="1"/>
</dbReference>
<sequence>MRRSLPLVLLLLVTTLAGIGCSAQRHMERGEAALVANDPVKARHHFARALEHDPKLMRKAEFAENFRVARRDAAVVEGQQALRQHRPLDAIECFTQALEHHADWLPALEGLDQAHADAADQYHKRALAAADDSDLGRAREQLQLALGHVPDHPDAAAALASLRLPIEQQPASYRQGQADRAKLAWDSALANYRQAVITDPQFLPARAAIEPTLDAAARDMLDRGAQALKESRFDDAENQTLRTLDYRPKHPELQPALARIDLARGEQALSQDLPGAARVWFIQAHDHVHGHAHGKAEHAKAAQRRDYATQLIRNRHRLDLQLTAHGEDNPKLAEALADIIQDKLSRHRQAALGFEPGGERIAITLDALDLPPATVTAKQLKHPYTVHYDVPNHEIDRLEHKLASIDDCINELSRKISHLEHRYHILHAQHPHGPECGCPHEVHRVHRQLEQARCEYNDARSDHRRVRHRLASTPTFITKTRTEYWTYTRLDHRRTVSLLASYALTEQGTPAHPLSTEVTDHDATLENIRRDLGLHEDPLRMRSDDDLVDELLDKMSSRLARELRHHLSHRRVDQLLAEADRLQSSDPVAAREARIAAEVLRP</sequence>
<proteinExistence type="predicted"/>
<dbReference type="AlphaFoldDB" id="A0A7X0H6K2"/>
<dbReference type="InterPro" id="IPR019734">
    <property type="entry name" value="TPR_rpt"/>
</dbReference>
<name>A0A7X0H6K2_9BACT</name>
<feature type="coiled-coil region" evidence="1">
    <location>
        <begin position="395"/>
        <end position="469"/>
    </location>
</feature>
<keyword evidence="3" id="KW-1185">Reference proteome</keyword>
<organism evidence="2 3">
    <name type="scientific">Algisphaera agarilytica</name>
    <dbReference type="NCBI Taxonomy" id="1385975"/>
    <lineage>
        <taxon>Bacteria</taxon>
        <taxon>Pseudomonadati</taxon>
        <taxon>Planctomycetota</taxon>
        <taxon>Phycisphaerae</taxon>
        <taxon>Phycisphaerales</taxon>
        <taxon>Phycisphaeraceae</taxon>
        <taxon>Algisphaera</taxon>
    </lineage>
</organism>
<dbReference type="SUPFAM" id="SSF48452">
    <property type="entry name" value="TPR-like"/>
    <property type="match status" value="1"/>
</dbReference>
<accession>A0A7X0H6K2</accession>
<evidence type="ECO:0000256" key="1">
    <source>
        <dbReference type="SAM" id="Coils"/>
    </source>
</evidence>
<gene>
    <name evidence="2" type="ORF">HNQ40_002062</name>
</gene>